<accession>A0A0F8ZXL3</accession>
<name>A0A0F8ZXL3_9ZZZZ</name>
<dbReference type="AlphaFoldDB" id="A0A0F8ZXL3"/>
<gene>
    <name evidence="1" type="ORF">LCGC14_2981810</name>
</gene>
<proteinExistence type="predicted"/>
<sequence>MWIVIGLIRITNAVIINNGLDIKLFIANDILWLDPSVGGIFAFGTS</sequence>
<comment type="caution">
    <text evidence="1">The sequence shown here is derived from an EMBL/GenBank/DDBJ whole genome shotgun (WGS) entry which is preliminary data.</text>
</comment>
<protein>
    <submittedName>
        <fullName evidence="1">Uncharacterized protein</fullName>
    </submittedName>
</protein>
<evidence type="ECO:0000313" key="1">
    <source>
        <dbReference type="EMBL" id="KKK64676.1"/>
    </source>
</evidence>
<organism evidence="1">
    <name type="scientific">marine sediment metagenome</name>
    <dbReference type="NCBI Taxonomy" id="412755"/>
    <lineage>
        <taxon>unclassified sequences</taxon>
        <taxon>metagenomes</taxon>
        <taxon>ecological metagenomes</taxon>
    </lineage>
</organism>
<reference evidence="1" key="1">
    <citation type="journal article" date="2015" name="Nature">
        <title>Complex archaea that bridge the gap between prokaryotes and eukaryotes.</title>
        <authorList>
            <person name="Spang A."/>
            <person name="Saw J.H."/>
            <person name="Jorgensen S.L."/>
            <person name="Zaremba-Niedzwiedzka K."/>
            <person name="Martijn J."/>
            <person name="Lind A.E."/>
            <person name="van Eijk R."/>
            <person name="Schleper C."/>
            <person name="Guy L."/>
            <person name="Ettema T.J."/>
        </authorList>
    </citation>
    <scope>NUCLEOTIDE SEQUENCE</scope>
</reference>
<dbReference type="EMBL" id="LAZR01060915">
    <property type="protein sequence ID" value="KKK64676.1"/>
    <property type="molecule type" value="Genomic_DNA"/>
</dbReference>